<gene>
    <name evidence="1" type="ORF">MtrunA17_Chr8g0354751</name>
</gene>
<dbReference type="Gramene" id="rna46590">
    <property type="protein sequence ID" value="RHN40441.1"/>
    <property type="gene ID" value="gene46590"/>
</dbReference>
<organism evidence="1 2">
    <name type="scientific">Medicago truncatula</name>
    <name type="common">Barrel medic</name>
    <name type="synonym">Medicago tribuloides</name>
    <dbReference type="NCBI Taxonomy" id="3880"/>
    <lineage>
        <taxon>Eukaryota</taxon>
        <taxon>Viridiplantae</taxon>
        <taxon>Streptophyta</taxon>
        <taxon>Embryophyta</taxon>
        <taxon>Tracheophyta</taxon>
        <taxon>Spermatophyta</taxon>
        <taxon>Magnoliopsida</taxon>
        <taxon>eudicotyledons</taxon>
        <taxon>Gunneridae</taxon>
        <taxon>Pentapetalae</taxon>
        <taxon>rosids</taxon>
        <taxon>fabids</taxon>
        <taxon>Fabales</taxon>
        <taxon>Fabaceae</taxon>
        <taxon>Papilionoideae</taxon>
        <taxon>50 kb inversion clade</taxon>
        <taxon>NPAAA clade</taxon>
        <taxon>Hologalegina</taxon>
        <taxon>IRL clade</taxon>
        <taxon>Trifolieae</taxon>
        <taxon>Medicago</taxon>
    </lineage>
</organism>
<evidence type="ECO:0000313" key="1">
    <source>
        <dbReference type="EMBL" id="RHN40441.1"/>
    </source>
</evidence>
<dbReference type="AlphaFoldDB" id="A0A396GJS4"/>
<accession>A0A396GJS4</accession>
<dbReference type="EMBL" id="PSQE01000008">
    <property type="protein sequence ID" value="RHN40441.1"/>
    <property type="molecule type" value="Genomic_DNA"/>
</dbReference>
<sequence>MMIFNFLFSLSLSFLRLYQLRSSCLPRHRLEYFVVEVIFSHHFYSCAIPFLLKIVGLSSIVDLEWLKWIIDFVRGTNCFLNLL</sequence>
<dbReference type="Proteomes" id="UP000265566">
    <property type="component" value="Chromosome 8"/>
</dbReference>
<comment type="caution">
    <text evidence="1">The sequence shown here is derived from an EMBL/GenBank/DDBJ whole genome shotgun (WGS) entry which is preliminary data.</text>
</comment>
<name>A0A396GJS4_MEDTR</name>
<proteinExistence type="predicted"/>
<evidence type="ECO:0000313" key="2">
    <source>
        <dbReference type="Proteomes" id="UP000265566"/>
    </source>
</evidence>
<reference evidence="2" key="1">
    <citation type="journal article" date="2018" name="Nat. Plants">
        <title>Whole-genome landscape of Medicago truncatula symbiotic genes.</title>
        <authorList>
            <person name="Pecrix Y."/>
            <person name="Staton S.E."/>
            <person name="Sallet E."/>
            <person name="Lelandais-Briere C."/>
            <person name="Moreau S."/>
            <person name="Carrere S."/>
            <person name="Blein T."/>
            <person name="Jardinaud M.F."/>
            <person name="Latrasse D."/>
            <person name="Zouine M."/>
            <person name="Zahm M."/>
            <person name="Kreplak J."/>
            <person name="Mayjonade B."/>
            <person name="Satge C."/>
            <person name="Perez M."/>
            <person name="Cauet S."/>
            <person name="Marande W."/>
            <person name="Chantry-Darmon C."/>
            <person name="Lopez-Roques C."/>
            <person name="Bouchez O."/>
            <person name="Berard A."/>
            <person name="Debelle F."/>
            <person name="Munos S."/>
            <person name="Bendahmane A."/>
            <person name="Berges H."/>
            <person name="Niebel A."/>
            <person name="Buitink J."/>
            <person name="Frugier F."/>
            <person name="Benhamed M."/>
            <person name="Crespi M."/>
            <person name="Gouzy J."/>
            <person name="Gamas P."/>
        </authorList>
    </citation>
    <scope>NUCLEOTIDE SEQUENCE [LARGE SCALE GENOMIC DNA]</scope>
    <source>
        <strain evidence="2">cv. Jemalong A17</strain>
    </source>
</reference>
<protein>
    <submittedName>
        <fullName evidence="1">Uncharacterized protein</fullName>
    </submittedName>
</protein>